<dbReference type="GO" id="GO:0003723">
    <property type="term" value="F:RNA binding"/>
    <property type="evidence" value="ECO:0007669"/>
    <property type="project" value="UniProtKB-UniRule"/>
</dbReference>
<gene>
    <name evidence="3" type="ORF">INT44_002481</name>
</gene>
<name>A0A8H7Q4F3_9FUNG</name>
<evidence type="ECO:0000256" key="1">
    <source>
        <dbReference type="PROSITE-ProRule" id="PRU00117"/>
    </source>
</evidence>
<proteinExistence type="predicted"/>
<dbReference type="AlphaFoldDB" id="A0A8H7Q4F3"/>
<dbReference type="InterPro" id="IPR036612">
    <property type="entry name" value="KH_dom_type_1_sf"/>
</dbReference>
<dbReference type="PROSITE" id="PS50084">
    <property type="entry name" value="KH_TYPE_1"/>
    <property type="match status" value="1"/>
</dbReference>
<dbReference type="OrthoDB" id="2367755at2759"/>
<evidence type="ECO:0008006" key="5">
    <source>
        <dbReference type="Google" id="ProtNLM"/>
    </source>
</evidence>
<sequence>MKSQALLLYQVLDAEVGASPITIRALIPKNVVGACIGLGGETHRDLERQFETAIAFGAYNGGARLASIAGTTHQVARTWRECAFLMHRKKRPVHGQKLSVDLLIPDLLAQKLCETTEDDNDCELTEIAVLSGATLVLKKDSLGNSTERILQVFLDGLDLQELLQFETAIRLLGRSFQRYTHLAFSPDNIYYIPGHGAGDAEFGTNDTQENKEEWSFSVDTEKRTTEGNDGSPKVSDGNLYMDNFMETSWARLQQPTDSSSNGDTNNGGGHSSNIPRLRSSVCTVRLLVSNLYTQSLFRRDHSSQVTIFRQMQNRYSADRMHITPITSTPSTVPRDQFCYLGEPSNSMNWSRDCEDLKWPRVIQFMIDLDKVSGITSDIARLLNGEMKNAPESLLRLILSERAIQCLTSTEDELVNLRSSTGCNIWICDENLGDSDERAVIITGHYAKIGKAANKIYSTINSKLRLADIHKPIRHYNPVENVPPEDAALSGW</sequence>
<dbReference type="SUPFAM" id="SSF54791">
    <property type="entry name" value="Eukaryotic type KH-domain (KH-domain type I)"/>
    <property type="match status" value="2"/>
</dbReference>
<evidence type="ECO:0000313" key="3">
    <source>
        <dbReference type="EMBL" id="KAG2185688.1"/>
    </source>
</evidence>
<feature type="compositionally biased region" description="Basic and acidic residues" evidence="2">
    <location>
        <begin position="208"/>
        <end position="226"/>
    </location>
</feature>
<keyword evidence="1" id="KW-0694">RNA-binding</keyword>
<feature type="region of interest" description="Disordered" evidence="2">
    <location>
        <begin position="254"/>
        <end position="274"/>
    </location>
</feature>
<accession>A0A8H7Q4F3</accession>
<dbReference type="Gene3D" id="3.30.1370.10">
    <property type="entry name" value="K Homology domain, type 1"/>
    <property type="match status" value="1"/>
</dbReference>
<keyword evidence="4" id="KW-1185">Reference proteome</keyword>
<evidence type="ECO:0000256" key="2">
    <source>
        <dbReference type="SAM" id="MobiDB-lite"/>
    </source>
</evidence>
<feature type="region of interest" description="Disordered" evidence="2">
    <location>
        <begin position="202"/>
        <end position="237"/>
    </location>
</feature>
<organism evidence="3 4">
    <name type="scientific">Umbelopsis vinacea</name>
    <dbReference type="NCBI Taxonomy" id="44442"/>
    <lineage>
        <taxon>Eukaryota</taxon>
        <taxon>Fungi</taxon>
        <taxon>Fungi incertae sedis</taxon>
        <taxon>Mucoromycota</taxon>
        <taxon>Mucoromycotina</taxon>
        <taxon>Umbelopsidomycetes</taxon>
        <taxon>Umbelopsidales</taxon>
        <taxon>Umbelopsidaceae</taxon>
        <taxon>Umbelopsis</taxon>
    </lineage>
</organism>
<protein>
    <recommendedName>
        <fullName evidence="5">K Homology domain-containing protein</fullName>
    </recommendedName>
</protein>
<dbReference type="Proteomes" id="UP000612746">
    <property type="component" value="Unassembled WGS sequence"/>
</dbReference>
<comment type="caution">
    <text evidence="3">The sequence shown here is derived from an EMBL/GenBank/DDBJ whole genome shotgun (WGS) entry which is preliminary data.</text>
</comment>
<evidence type="ECO:0000313" key="4">
    <source>
        <dbReference type="Proteomes" id="UP000612746"/>
    </source>
</evidence>
<dbReference type="CDD" id="cd00105">
    <property type="entry name" value="KH-I"/>
    <property type="match status" value="1"/>
</dbReference>
<dbReference type="EMBL" id="JAEPRA010000005">
    <property type="protein sequence ID" value="KAG2185688.1"/>
    <property type="molecule type" value="Genomic_DNA"/>
</dbReference>
<reference evidence="3" key="1">
    <citation type="submission" date="2020-12" db="EMBL/GenBank/DDBJ databases">
        <title>Metabolic potential, ecology and presence of endohyphal bacteria is reflected in genomic diversity of Mucoromycotina.</title>
        <authorList>
            <person name="Muszewska A."/>
            <person name="Okrasinska A."/>
            <person name="Steczkiewicz K."/>
            <person name="Drgas O."/>
            <person name="Orlowska M."/>
            <person name="Perlinska-Lenart U."/>
            <person name="Aleksandrzak-Piekarczyk T."/>
            <person name="Szatraj K."/>
            <person name="Zielenkiewicz U."/>
            <person name="Pilsyk S."/>
            <person name="Malc E."/>
            <person name="Mieczkowski P."/>
            <person name="Kruszewska J.S."/>
            <person name="Biernat P."/>
            <person name="Pawlowska J."/>
        </authorList>
    </citation>
    <scope>NUCLEOTIDE SEQUENCE</scope>
    <source>
        <strain evidence="3">WA0000051536</strain>
    </source>
</reference>